<dbReference type="PIRSF" id="PIRSF002741">
    <property type="entry name" value="MppA"/>
    <property type="match status" value="1"/>
</dbReference>
<dbReference type="Gene3D" id="3.10.105.10">
    <property type="entry name" value="Dipeptide-binding Protein, Domain 3"/>
    <property type="match status" value="1"/>
</dbReference>
<gene>
    <name evidence="5" type="ORF">BCM14_2566</name>
</gene>
<dbReference type="GO" id="GO:1904680">
    <property type="term" value="F:peptide transmembrane transporter activity"/>
    <property type="evidence" value="ECO:0007669"/>
    <property type="project" value="TreeGrafter"/>
</dbReference>
<evidence type="ECO:0000313" key="5">
    <source>
        <dbReference type="EMBL" id="PRY96811.1"/>
    </source>
</evidence>
<keyword evidence="6" id="KW-1185">Reference proteome</keyword>
<keyword evidence="3" id="KW-0732">Signal</keyword>
<accession>A0A2T0XD00</accession>
<protein>
    <submittedName>
        <fullName evidence="5">Peptide/nickel transport system substrate-binding protein</fullName>
    </submittedName>
</protein>
<dbReference type="GO" id="GO:0015833">
    <property type="term" value="P:peptide transport"/>
    <property type="evidence" value="ECO:0007669"/>
    <property type="project" value="TreeGrafter"/>
</dbReference>
<organism evidence="5 6">
    <name type="scientific">Jezberella montanilacus</name>
    <dbReference type="NCBI Taxonomy" id="323426"/>
    <lineage>
        <taxon>Bacteria</taxon>
        <taxon>Pseudomonadati</taxon>
        <taxon>Pseudomonadota</taxon>
        <taxon>Betaproteobacteria</taxon>
        <taxon>Burkholderiales</taxon>
        <taxon>Alcaligenaceae</taxon>
        <taxon>Jezberella</taxon>
    </lineage>
</organism>
<dbReference type="GO" id="GO:0043190">
    <property type="term" value="C:ATP-binding cassette (ABC) transporter complex"/>
    <property type="evidence" value="ECO:0007669"/>
    <property type="project" value="InterPro"/>
</dbReference>
<keyword evidence="2" id="KW-0813">Transport</keyword>
<evidence type="ECO:0000256" key="2">
    <source>
        <dbReference type="ARBA" id="ARBA00022448"/>
    </source>
</evidence>
<dbReference type="Gene3D" id="3.90.76.10">
    <property type="entry name" value="Dipeptide-binding Protein, Domain 1"/>
    <property type="match status" value="1"/>
</dbReference>
<dbReference type="Pfam" id="PF00496">
    <property type="entry name" value="SBP_bac_5"/>
    <property type="match status" value="1"/>
</dbReference>
<dbReference type="Proteomes" id="UP000238308">
    <property type="component" value="Unassembled WGS sequence"/>
</dbReference>
<comment type="similarity">
    <text evidence="1">Belongs to the bacterial solute-binding protein 5 family.</text>
</comment>
<dbReference type="PANTHER" id="PTHR30290:SF9">
    <property type="entry name" value="OLIGOPEPTIDE-BINDING PROTEIN APPA"/>
    <property type="match status" value="1"/>
</dbReference>
<dbReference type="EMBL" id="PVTV01000016">
    <property type="protein sequence ID" value="PRY96811.1"/>
    <property type="molecule type" value="Genomic_DNA"/>
</dbReference>
<comment type="caution">
    <text evidence="5">The sequence shown here is derived from an EMBL/GenBank/DDBJ whole genome shotgun (WGS) entry which is preliminary data.</text>
</comment>
<dbReference type="SUPFAM" id="SSF53850">
    <property type="entry name" value="Periplasmic binding protein-like II"/>
    <property type="match status" value="1"/>
</dbReference>
<dbReference type="RefSeq" id="WP_259673608.1">
    <property type="nucleotide sequence ID" value="NZ_PVTV01000016.1"/>
</dbReference>
<dbReference type="GO" id="GO:0030288">
    <property type="term" value="C:outer membrane-bounded periplasmic space"/>
    <property type="evidence" value="ECO:0007669"/>
    <property type="project" value="UniProtKB-ARBA"/>
</dbReference>
<evidence type="ECO:0000313" key="6">
    <source>
        <dbReference type="Proteomes" id="UP000238308"/>
    </source>
</evidence>
<dbReference type="Gene3D" id="3.40.190.10">
    <property type="entry name" value="Periplasmic binding protein-like II"/>
    <property type="match status" value="1"/>
</dbReference>
<dbReference type="InterPro" id="IPR030678">
    <property type="entry name" value="Peptide/Ni-bd"/>
</dbReference>
<feature type="domain" description="Solute-binding protein family 5" evidence="4">
    <location>
        <begin position="92"/>
        <end position="431"/>
    </location>
</feature>
<sequence length="547" mass="61276">MKLKHFLLAVLVSFSNLSLGQQRDTLSIGMVQFPPDLHPNITVTSVKDTILAAARRTMTGYTAKGEVICLLCTELPSIANGRAKVTKRSDGSDGMEVVFTLKDNLFWGDGQPVTAKDVAFGFEVERAFSVPPTVEQVEALDARNVKVTLRVVRYDFDRSAPTPIPEHIEGSIFRAAANPLDYGQKSLFNRKPEEPGLWMGPYRISEFRPNESVALVPNTYWKGQAPWFKRITFRLVENTAALQANLLSGAVDMVATGNIGLTLDQHLAMMKTDADKFDWTFVPSVASYEHLSVQFDNAFLADKRVRQAIQMGIDRKTIVEKVFGNRFEISHSFKHPTQFGWDDGVKKYAYDPKAARALLEQAGYKPGADKILVNANGEKLSLDLVSTSGNRTRELIEQVIQTQLKAIGIEIVIKNEPARVMFGETLRKRNFKGLVEFQTDAALDMVPHTYFHSSQIPTEQNNWTGLNYMGYNNPAMDAALVEAWGALDPVVRKAAWKKILDIIADDLPEIYLYFPTSALLAPKWMTGVANDTRWGLITAWVEEWRPK</sequence>
<dbReference type="InterPro" id="IPR039424">
    <property type="entry name" value="SBP_5"/>
</dbReference>
<proteinExistence type="inferred from homology"/>
<evidence type="ECO:0000256" key="3">
    <source>
        <dbReference type="ARBA" id="ARBA00022729"/>
    </source>
</evidence>
<reference evidence="5 6" key="1">
    <citation type="submission" date="2018-03" db="EMBL/GenBank/DDBJ databases">
        <title>Genomic Encyclopedia of Type Strains, Phase III (KMG-III): the genomes of soil and plant-associated and newly described type strains.</title>
        <authorList>
            <person name="Whitman W."/>
        </authorList>
    </citation>
    <scope>NUCLEOTIDE SEQUENCE [LARGE SCALE GENOMIC DNA]</scope>
    <source>
        <strain evidence="5 6">MWH-P2sevCIIIb</strain>
    </source>
</reference>
<evidence type="ECO:0000259" key="4">
    <source>
        <dbReference type="Pfam" id="PF00496"/>
    </source>
</evidence>
<name>A0A2T0XD00_9BURK</name>
<dbReference type="PANTHER" id="PTHR30290">
    <property type="entry name" value="PERIPLASMIC BINDING COMPONENT OF ABC TRANSPORTER"/>
    <property type="match status" value="1"/>
</dbReference>
<dbReference type="CDD" id="cd08513">
    <property type="entry name" value="PBP2_thermophilic_Hb8_like"/>
    <property type="match status" value="1"/>
</dbReference>
<evidence type="ECO:0000256" key="1">
    <source>
        <dbReference type="ARBA" id="ARBA00005695"/>
    </source>
</evidence>
<dbReference type="AlphaFoldDB" id="A0A2T0XD00"/>
<dbReference type="InterPro" id="IPR000914">
    <property type="entry name" value="SBP_5_dom"/>
</dbReference>